<dbReference type="Proteomes" id="UP000239480">
    <property type="component" value="Unassembled WGS sequence"/>
</dbReference>
<evidence type="ECO:0000313" key="3">
    <source>
        <dbReference type="EMBL" id="PRY22519.1"/>
    </source>
</evidence>
<dbReference type="InterPro" id="IPR025641">
    <property type="entry name" value="DUF4340"/>
</dbReference>
<accession>A0A2T0RMV8</accession>
<evidence type="ECO:0000259" key="2">
    <source>
        <dbReference type="Pfam" id="PF14238"/>
    </source>
</evidence>
<dbReference type="RefSeq" id="WP_106205601.1">
    <property type="nucleotide sequence ID" value="NZ_PVTD01000006.1"/>
</dbReference>
<protein>
    <submittedName>
        <fullName evidence="3">Uncharacterized protein DUF4340</fullName>
    </submittedName>
</protein>
<organism evidence="3 4">
    <name type="scientific">Aliiruegeria haliotis</name>
    <dbReference type="NCBI Taxonomy" id="1280846"/>
    <lineage>
        <taxon>Bacteria</taxon>
        <taxon>Pseudomonadati</taxon>
        <taxon>Pseudomonadota</taxon>
        <taxon>Alphaproteobacteria</taxon>
        <taxon>Rhodobacterales</taxon>
        <taxon>Roseobacteraceae</taxon>
        <taxon>Aliiruegeria</taxon>
    </lineage>
</organism>
<comment type="caution">
    <text evidence="3">The sequence shown here is derived from an EMBL/GenBank/DDBJ whole genome shotgun (WGS) entry which is preliminary data.</text>
</comment>
<reference evidence="3 4" key="1">
    <citation type="submission" date="2018-03" db="EMBL/GenBank/DDBJ databases">
        <title>Genomic Encyclopedia of Archaeal and Bacterial Type Strains, Phase II (KMG-II): from individual species to whole genera.</title>
        <authorList>
            <person name="Goeker M."/>
        </authorList>
    </citation>
    <scope>NUCLEOTIDE SEQUENCE [LARGE SCALE GENOMIC DNA]</scope>
    <source>
        <strain evidence="3 4">DSM 29328</strain>
    </source>
</reference>
<dbReference type="EMBL" id="PVTD01000006">
    <property type="protein sequence ID" value="PRY22519.1"/>
    <property type="molecule type" value="Genomic_DNA"/>
</dbReference>
<dbReference type="OrthoDB" id="7359157at2"/>
<feature type="chain" id="PRO_5015548683" evidence="1">
    <location>
        <begin position="20"/>
        <end position="334"/>
    </location>
</feature>
<evidence type="ECO:0000256" key="1">
    <source>
        <dbReference type="SAM" id="SignalP"/>
    </source>
</evidence>
<sequence length="334" mass="35191">MARTSFFILAGATALTLFAAAGTAVFDRSAPALAAAGEKLFPDLDARSATIASVTVRDGDFEAVIQRRDGIFVDAASGYPVAQDALQELVGSIGLAEIAEAKTTDPTRHADLGLADPTAGDGAGTEVILENAEGGRIAHVIAGDRDITLGGTTGGQFLRRGDENETWLARARIEPPTRRAGWFETRLFETDADRITSATLQPATGAAIAFERSGDDFIIGANLLDGKEQDDGHVARIPRLFETLDFADVRPDGGEADTGVHLSASMEAGTHITLHTLPGSEGDDRRWVRIEVQGETKAADALRSRVDGFAFALSANDAKILGWTLADLSEDTAS</sequence>
<feature type="domain" description="DUF4340" evidence="2">
    <location>
        <begin position="74"/>
        <end position="216"/>
    </location>
</feature>
<feature type="signal peptide" evidence="1">
    <location>
        <begin position="1"/>
        <end position="19"/>
    </location>
</feature>
<name>A0A2T0RMV8_9RHOB</name>
<dbReference type="Pfam" id="PF14238">
    <property type="entry name" value="DUF4340"/>
    <property type="match status" value="1"/>
</dbReference>
<evidence type="ECO:0000313" key="4">
    <source>
        <dbReference type="Proteomes" id="UP000239480"/>
    </source>
</evidence>
<gene>
    <name evidence="3" type="ORF">CLV78_10659</name>
</gene>
<keyword evidence="4" id="KW-1185">Reference proteome</keyword>
<dbReference type="AlphaFoldDB" id="A0A2T0RMV8"/>
<proteinExistence type="predicted"/>
<keyword evidence="1" id="KW-0732">Signal</keyword>